<dbReference type="RefSeq" id="WP_087506979.1">
    <property type="nucleotide sequence ID" value="NZ_BMDX01000019.1"/>
</dbReference>
<dbReference type="OrthoDB" id="6103242at2"/>
<name>A0A8J2U8M8_9GAMM</name>
<reference evidence="3" key="1">
    <citation type="journal article" date="2019" name="Int. J. Syst. Evol. Microbiol.">
        <title>The Global Catalogue of Microorganisms (GCM) 10K type strain sequencing project: providing services to taxonomists for standard genome sequencing and annotation.</title>
        <authorList>
            <consortium name="The Broad Institute Genomics Platform"/>
            <consortium name="The Broad Institute Genome Sequencing Center for Infectious Disease"/>
            <person name="Wu L."/>
            <person name="Ma J."/>
        </authorList>
    </citation>
    <scope>NUCLEOTIDE SEQUENCE [LARGE SCALE GENOMIC DNA]</scope>
    <source>
        <strain evidence="3">CGMCC 1.10130</strain>
    </source>
</reference>
<evidence type="ECO:0000313" key="3">
    <source>
        <dbReference type="Proteomes" id="UP000619743"/>
    </source>
</evidence>
<protein>
    <recommendedName>
        <fullName evidence="1">TnsA endonuclease N-terminal domain-containing protein</fullName>
    </recommendedName>
</protein>
<dbReference type="Pfam" id="PF08722">
    <property type="entry name" value="Tn7_TnsA-like_N"/>
    <property type="match status" value="1"/>
</dbReference>
<evidence type="ECO:0000313" key="2">
    <source>
        <dbReference type="EMBL" id="GGA85936.1"/>
    </source>
</evidence>
<keyword evidence="3" id="KW-1185">Reference proteome</keyword>
<proteinExistence type="predicted"/>
<dbReference type="InterPro" id="IPR014833">
    <property type="entry name" value="TnsA_N"/>
</dbReference>
<dbReference type="AlphaFoldDB" id="A0A8J2U8M8"/>
<dbReference type="Gene3D" id="3.40.1350.10">
    <property type="match status" value="1"/>
</dbReference>
<gene>
    <name evidence="2" type="ORF">GCM10011369_29970</name>
</gene>
<dbReference type="EMBL" id="BMDX01000019">
    <property type="protein sequence ID" value="GGA85936.1"/>
    <property type="molecule type" value="Genomic_DNA"/>
</dbReference>
<feature type="domain" description="TnsA endonuclease N-terminal" evidence="1">
    <location>
        <begin position="43"/>
        <end position="102"/>
    </location>
</feature>
<organism evidence="2 3">
    <name type="scientific">Neiella marina</name>
    <dbReference type="NCBI Taxonomy" id="508461"/>
    <lineage>
        <taxon>Bacteria</taxon>
        <taxon>Pseudomonadati</taxon>
        <taxon>Pseudomonadota</taxon>
        <taxon>Gammaproteobacteria</taxon>
        <taxon>Alteromonadales</taxon>
        <taxon>Echinimonadaceae</taxon>
        <taxon>Neiella</taxon>
    </lineage>
</organism>
<dbReference type="GO" id="GO:0003676">
    <property type="term" value="F:nucleic acid binding"/>
    <property type="evidence" value="ECO:0007669"/>
    <property type="project" value="InterPro"/>
</dbReference>
<comment type="caution">
    <text evidence="2">The sequence shown here is derived from an EMBL/GenBank/DDBJ whole genome shotgun (WGS) entry which is preliminary data.</text>
</comment>
<accession>A0A8J2U8M8</accession>
<evidence type="ECO:0000259" key="1">
    <source>
        <dbReference type="Pfam" id="PF08722"/>
    </source>
</evidence>
<dbReference type="Proteomes" id="UP000619743">
    <property type="component" value="Unassembled WGS sequence"/>
</dbReference>
<sequence>MYDQTKKSSHVHNICKFMSLKNDAVVRTLSILEFDFCFHLEYDPEVASYQSQPDGFKYRFNNRLCRYTPDFLVEGSNSEAAFFEVKHSSQILKPDFRARFAEKQRISLSEYGKRLILVTEKQIRLDPVIGNLKLLHRYSGLQTITALQKAVLKFVQKHQQVTLLDVALSLGTSERETLISALSWISNGTLKTNVRNTAFGLDSVVWS</sequence>
<dbReference type="InterPro" id="IPR011856">
    <property type="entry name" value="tRNA_endonuc-like_dom_sf"/>
</dbReference>